<name>Q9S9R6_ARATH</name>
<dbReference type="EMBL" id="AC007918">
    <property type="protein sequence ID" value="AAF06090.1"/>
    <property type="molecule type" value="Genomic_DNA"/>
</dbReference>
<accession>Q9S9R6</accession>
<evidence type="ECO:0000313" key="3">
    <source>
        <dbReference type="EMBL" id="AAF06090.1"/>
    </source>
</evidence>
<dbReference type="AlphaFoldDB" id="Q9S9R6"/>
<proteinExistence type="predicted"/>
<feature type="region of interest" description="Disordered" evidence="1">
    <location>
        <begin position="260"/>
        <end position="467"/>
    </location>
</feature>
<dbReference type="Pfam" id="PF03384">
    <property type="entry name" value="DUF287"/>
    <property type="match status" value="1"/>
</dbReference>
<reference key="3">
    <citation type="journal article" date="2000" name="Nature">
        <title>Sequence and analysis of chromosome 1 of the plant Arabidopsis thaliana.</title>
        <authorList>
            <person name="Theologis A."/>
            <person name="Ecker J.R."/>
            <person name="Palm C.J."/>
            <person name="Federspiel N.A."/>
            <person name="Kaul S."/>
            <person name="White O."/>
            <person name="Alonso J."/>
            <person name="Altafi H."/>
            <person name="Araujo R."/>
            <person name="Bowman C.L."/>
            <person name="Brooks S.Y."/>
            <person name="Buehler E."/>
            <person name="Chan A."/>
            <person name="Chao Q."/>
            <person name="Chen H."/>
            <person name="Cheuk R.F."/>
            <person name="Chin C.W."/>
            <person name="Chung M.K."/>
            <person name="Conn L."/>
            <person name="Conway A.B."/>
            <person name="Conway A.R."/>
            <person name="Creasy T.H."/>
            <person name="Dewar K."/>
            <person name="Dunn P."/>
            <person name="Etgu P."/>
            <person name="Feldblyum T.V."/>
            <person name="Feng J."/>
            <person name="Fong B."/>
            <person name="Fujii C.Y."/>
            <person name="Gill J.E."/>
            <person name="Goldsmith A.D."/>
            <person name="Haas B."/>
            <person name="Hansen N.F."/>
            <person name="Hughes B."/>
            <person name="Huizar L."/>
            <person name="Hunter J.L."/>
            <person name="Jenkins J."/>
            <person name="Johnson-Hopson C."/>
            <person name="Khan S."/>
            <person name="Khaykin E."/>
            <person name="Kim C.J."/>
            <person name="Koo H.L."/>
            <person name="Kremenetskaia I."/>
            <person name="Kurtz D.B."/>
            <person name="Kwan A."/>
            <person name="Lam B."/>
            <person name="Langin-Hooper S."/>
            <person name="Lee A."/>
            <person name="Lee J.M."/>
            <person name="Lenz C.A."/>
            <person name="Li J.H."/>
            <person name="Li Y."/>
            <person name="Lin X."/>
            <person name="Liu S.X."/>
            <person name="Liu Z.A."/>
            <person name="Luros J.S."/>
            <person name="Maiti R."/>
            <person name="Marziali A."/>
            <person name="Militscher J."/>
            <person name="Miranda M."/>
            <person name="Nguyen M."/>
            <person name="Nierman W.C."/>
            <person name="Osborne B.I."/>
            <person name="Pai G."/>
            <person name="Peterson J."/>
            <person name="Pham P.K."/>
            <person name="Rizzo M."/>
            <person name="Rooney T."/>
            <person name="Rowley D."/>
            <person name="Sakano H."/>
            <person name="Salzberg S.L."/>
            <person name="Schwartz J.R."/>
            <person name="Shinn P."/>
            <person name="Southwick A.M."/>
            <person name="Sun H."/>
            <person name="Tallon L.J."/>
            <person name="Tambunga G."/>
            <person name="Toriumi M.J."/>
            <person name="Town C.D."/>
            <person name="Utterback T."/>
            <person name="Van Aken S."/>
            <person name="Vaysberg M."/>
            <person name="Vysotskaia V.S."/>
            <person name="Walker M."/>
            <person name="Wu D."/>
            <person name="Yu G."/>
            <person name="Fraser C.M."/>
            <person name="Venter J.C."/>
            <person name="Davis R.W."/>
        </authorList>
    </citation>
    <scope>NUCLEOTIDE SEQUENCE [LARGE SCALE GENOMIC DNA]</scope>
    <source>
        <strain>cv. Columbia</strain>
    </source>
</reference>
<sequence>MRKGTKVEKFFLRAVADLQLCKTFPWGKYAFAENLKNIFYLMAKCNGKVSSQKVFPSIVLPWRYYLAFESIPILRNNFCEDIESVDPQCPWMCKMMFKLSTMKGFSMSDVYDKLGKTKVSDNMFINYLSNTMDVVLIGFSYHAQNIQSILTPTADEKLLLERTMDVECGVNDVDDLRLLWSRLSEKPVWKKSKVKVAQTPTIASNDGLTEVVSGLKTLMENGFKDISKKMKDCSKTYEEQDKSFKLMEAAIKSIQSNTRTNDIYSSKENDVREKEMGTKDGENEAEEGSDANGGEKGSEVGEKETKIEKDGSEDESDVGGGNNEMEMDKELAEDESDVGGGNKEMEMDKEVAENEIDMEKDKEMVQNKSDVGGSNREMEKDKRVLQDDKMDGGKAAEPSKKREMSHDDGDDPSNKRRKSHDDGDDPSEGGVKKLKVVKKMTKSRTNAKPVYRSPILSRNAKTKTKNV</sequence>
<gene>
    <name evidence="3" type="primary">F28J9.13</name>
</gene>
<reference evidence="3" key="2">
    <citation type="submission" date="1999-11" db="EMBL/GenBank/DDBJ databases">
        <authorList>
            <person name="Theologis"/>
        </authorList>
    </citation>
    <scope>NUCLEOTIDE SEQUENCE</scope>
</reference>
<evidence type="ECO:0000259" key="2">
    <source>
        <dbReference type="Pfam" id="PF03384"/>
    </source>
</evidence>
<dbReference type="PIR" id="D86485">
    <property type="entry name" value="D86485"/>
</dbReference>
<feature type="compositionally biased region" description="Basic and acidic residues" evidence="1">
    <location>
        <begin position="265"/>
        <end position="282"/>
    </location>
</feature>
<feature type="compositionally biased region" description="Basic and acidic residues" evidence="1">
    <location>
        <begin position="376"/>
        <end position="407"/>
    </location>
</feature>
<reference evidence="3" key="1">
    <citation type="submission" date="1999-10" db="EMBL/GenBank/DDBJ databases">
        <title>Arabidopsis thaliana chromosome 1 BAC F28J9 sequence.</title>
        <authorList>
            <person name="Schwartz J.R."/>
            <person name="Yu G."/>
            <person name="Toriumi M."/>
            <person name="Lenz C."/>
            <person name="Liu S."/>
            <person name="Lee J.M."/>
            <person name="Li J."/>
            <person name="Gonzalez A."/>
            <person name="Liu A."/>
            <person name="Liu K."/>
            <person name="Sakano H."/>
            <person name="Vaysberg M."/>
            <person name="Chin C."/>
            <person name="Choi E."/>
            <person name="Chiou J."/>
            <person name="Altafi H."/>
            <person name="Araujo R."/>
            <person name="Brooks S."/>
            <person name="Buehler E."/>
            <person name="Chao Q."/>
            <person name="Conn L."/>
            <person name="Conway A."/>
            <person name="Dunn P."/>
            <person name="Hansen N."/>
            <person name="Howng B."/>
            <person name="Huizar L."/>
            <person name="Johnson-Hopson C."/>
            <person name="Khan S."/>
            <person name="Kim C."/>
            <person name="Lam B."/>
            <person name="Nguyen M."/>
            <person name="Palm C."/>
            <person name="Rowley D."/>
            <person name="Shinn P."/>
            <person name="Southwick A."/>
            <person name="Tambunga G."/>
            <person name="Walker M."/>
            <person name="Davis R.W."/>
            <person name="Ecker J.R."/>
            <person name="Federspiel N.A."/>
            <person name="Theologis A."/>
        </authorList>
    </citation>
    <scope>NUCLEOTIDE SEQUENCE</scope>
</reference>
<feature type="compositionally biased region" description="Basic residues" evidence="1">
    <location>
        <begin position="432"/>
        <end position="442"/>
    </location>
</feature>
<organism evidence="3">
    <name type="scientific">Arabidopsis thaliana</name>
    <name type="common">Mouse-ear cress</name>
    <dbReference type="NCBI Taxonomy" id="3702"/>
    <lineage>
        <taxon>Eukaryota</taxon>
        <taxon>Viridiplantae</taxon>
        <taxon>Streptophyta</taxon>
        <taxon>Embryophyta</taxon>
        <taxon>Tracheophyta</taxon>
        <taxon>Spermatophyta</taxon>
        <taxon>Magnoliopsida</taxon>
        <taxon>eudicotyledons</taxon>
        <taxon>Gunneridae</taxon>
        <taxon>Pentapetalae</taxon>
        <taxon>rosids</taxon>
        <taxon>malvids</taxon>
        <taxon>Brassicales</taxon>
        <taxon>Brassicaceae</taxon>
        <taxon>Camelineae</taxon>
        <taxon>Arabidopsis</taxon>
    </lineage>
</organism>
<dbReference type="InterPro" id="IPR005048">
    <property type="entry name" value="DUF287"/>
</dbReference>
<evidence type="ECO:0000256" key="1">
    <source>
        <dbReference type="SAM" id="MobiDB-lite"/>
    </source>
</evidence>
<feature type="domain" description="DUF287" evidence="2">
    <location>
        <begin position="146"/>
        <end position="193"/>
    </location>
</feature>
<feature type="compositionally biased region" description="Basic and acidic residues" evidence="1">
    <location>
        <begin position="343"/>
        <end position="365"/>
    </location>
</feature>
<feature type="compositionally biased region" description="Basic and acidic residues" evidence="1">
    <location>
        <begin position="296"/>
        <end position="310"/>
    </location>
</feature>
<protein>
    <submittedName>
        <fullName evidence="3">F28J9.13</fullName>
    </submittedName>
</protein>
<feature type="compositionally biased region" description="Acidic residues" evidence="1">
    <location>
        <begin position="325"/>
        <end position="337"/>
    </location>
</feature>